<evidence type="ECO:0008006" key="3">
    <source>
        <dbReference type="Google" id="ProtNLM"/>
    </source>
</evidence>
<keyword evidence="2" id="KW-1185">Reference proteome</keyword>
<reference evidence="2" key="1">
    <citation type="submission" date="2017-03" db="EMBL/GenBank/DDBJ databases">
        <title>Phytopthora megakarya and P. palmivora, two closely related causual agents of cacao black pod achieved similar genome size and gene model numbers by different mechanisms.</title>
        <authorList>
            <person name="Ali S."/>
            <person name="Shao J."/>
            <person name="Larry D.J."/>
            <person name="Kronmiller B."/>
            <person name="Shen D."/>
            <person name="Strem M.D."/>
            <person name="Melnick R.L."/>
            <person name="Guiltinan M.J."/>
            <person name="Tyler B.M."/>
            <person name="Meinhardt L.W."/>
            <person name="Bailey B.A."/>
        </authorList>
    </citation>
    <scope>NUCLEOTIDE SEQUENCE [LARGE SCALE GENOMIC DNA]</scope>
    <source>
        <strain evidence="2">zdho120</strain>
    </source>
</reference>
<dbReference type="InterPro" id="IPR036875">
    <property type="entry name" value="Znf_CCHC_sf"/>
</dbReference>
<dbReference type="OrthoDB" id="125001at2759"/>
<dbReference type="Gene3D" id="4.10.60.10">
    <property type="entry name" value="Zinc finger, CCHC-type"/>
    <property type="match status" value="1"/>
</dbReference>
<comment type="caution">
    <text evidence="1">The sequence shown here is derived from an EMBL/GenBank/DDBJ whole genome shotgun (WGS) entry which is preliminary data.</text>
</comment>
<accession>A0A225VCP8</accession>
<protein>
    <recommendedName>
        <fullName evidence="3">CCHC-type domain-containing protein</fullName>
    </recommendedName>
</protein>
<name>A0A225VCP8_9STRA</name>
<dbReference type="GO" id="GO:0003676">
    <property type="term" value="F:nucleic acid binding"/>
    <property type="evidence" value="ECO:0007669"/>
    <property type="project" value="InterPro"/>
</dbReference>
<dbReference type="SUPFAM" id="SSF57756">
    <property type="entry name" value="Retrovirus zinc finger-like domains"/>
    <property type="match status" value="1"/>
</dbReference>
<evidence type="ECO:0000313" key="1">
    <source>
        <dbReference type="EMBL" id="OWZ02709.1"/>
    </source>
</evidence>
<organism evidence="1 2">
    <name type="scientific">Phytophthora megakarya</name>
    <dbReference type="NCBI Taxonomy" id="4795"/>
    <lineage>
        <taxon>Eukaryota</taxon>
        <taxon>Sar</taxon>
        <taxon>Stramenopiles</taxon>
        <taxon>Oomycota</taxon>
        <taxon>Peronosporomycetes</taxon>
        <taxon>Peronosporales</taxon>
        <taxon>Peronosporaceae</taxon>
        <taxon>Phytophthora</taxon>
    </lineage>
</organism>
<gene>
    <name evidence="1" type="ORF">PHMEG_00025685</name>
</gene>
<proteinExistence type="predicted"/>
<dbReference type="GO" id="GO:0008270">
    <property type="term" value="F:zinc ion binding"/>
    <property type="evidence" value="ECO:0007669"/>
    <property type="project" value="InterPro"/>
</dbReference>
<dbReference type="AlphaFoldDB" id="A0A225VCP8"/>
<dbReference type="Proteomes" id="UP000198211">
    <property type="component" value="Unassembled WGS sequence"/>
</dbReference>
<evidence type="ECO:0000313" key="2">
    <source>
        <dbReference type="Proteomes" id="UP000198211"/>
    </source>
</evidence>
<dbReference type="EMBL" id="NBNE01005989">
    <property type="protein sequence ID" value="OWZ02709.1"/>
    <property type="molecule type" value="Genomic_DNA"/>
</dbReference>
<sequence length="89" mass="9852">MARTRENARPVANAQPAKFSQQAVYACFQCDNTCHFRAPCPLKPKSLACGSGGHYTRDCTNADAKARNEAYLRKCEQEAKTEAGNERRA</sequence>